<dbReference type="GO" id="GO:0016020">
    <property type="term" value="C:membrane"/>
    <property type="evidence" value="ECO:0007669"/>
    <property type="project" value="UniProtKB-SubCell"/>
</dbReference>
<keyword evidence="4" id="KW-1185">Reference proteome</keyword>
<dbReference type="Proteomes" id="UP001457282">
    <property type="component" value="Unassembled WGS sequence"/>
</dbReference>
<keyword evidence="2" id="KW-1133">Transmembrane helix</keyword>
<comment type="caution">
    <text evidence="3">The sequence shown here is derived from an EMBL/GenBank/DDBJ whole genome shotgun (WGS) entry which is preliminary data.</text>
</comment>
<proteinExistence type="predicted"/>
<dbReference type="EMBL" id="JBEDUW010000003">
    <property type="protein sequence ID" value="KAK9936832.1"/>
    <property type="molecule type" value="Genomic_DNA"/>
</dbReference>
<feature type="transmembrane region" description="Helical" evidence="2">
    <location>
        <begin position="93"/>
        <end position="111"/>
    </location>
</feature>
<evidence type="ECO:0000313" key="3">
    <source>
        <dbReference type="EMBL" id="KAK9936832.1"/>
    </source>
</evidence>
<evidence type="ECO:0000313" key="4">
    <source>
        <dbReference type="Proteomes" id="UP001457282"/>
    </source>
</evidence>
<name>A0AAW1XJS7_RUBAR</name>
<accession>A0AAW1XJS7</accession>
<dbReference type="GO" id="GO:0034220">
    <property type="term" value="P:monoatomic ion transmembrane transport"/>
    <property type="evidence" value="ECO:0007669"/>
    <property type="project" value="UniProtKB-KW"/>
</dbReference>
<keyword evidence="1" id="KW-0406">Ion transport</keyword>
<feature type="transmembrane region" description="Helical" evidence="2">
    <location>
        <begin position="61"/>
        <end position="81"/>
    </location>
</feature>
<dbReference type="PANTHER" id="PTHR45651">
    <property type="entry name" value="CYCLIC NUCLEOTIDE-GATED ION CHANNEL 15-RELATED-RELATED"/>
    <property type="match status" value="1"/>
</dbReference>
<dbReference type="PANTHER" id="PTHR45651:SF68">
    <property type="entry name" value="ION TRANSPORT DOMAIN-CONTAINING PROTEIN"/>
    <property type="match status" value="1"/>
</dbReference>
<organism evidence="3 4">
    <name type="scientific">Rubus argutus</name>
    <name type="common">Southern blackberry</name>
    <dbReference type="NCBI Taxonomy" id="59490"/>
    <lineage>
        <taxon>Eukaryota</taxon>
        <taxon>Viridiplantae</taxon>
        <taxon>Streptophyta</taxon>
        <taxon>Embryophyta</taxon>
        <taxon>Tracheophyta</taxon>
        <taxon>Spermatophyta</taxon>
        <taxon>Magnoliopsida</taxon>
        <taxon>eudicotyledons</taxon>
        <taxon>Gunneridae</taxon>
        <taxon>Pentapetalae</taxon>
        <taxon>rosids</taxon>
        <taxon>fabids</taxon>
        <taxon>Rosales</taxon>
        <taxon>Rosaceae</taxon>
        <taxon>Rosoideae</taxon>
        <taxon>Rosoideae incertae sedis</taxon>
        <taxon>Rubus</taxon>
    </lineage>
</organism>
<gene>
    <name evidence="3" type="ORF">M0R45_013655</name>
</gene>
<evidence type="ECO:0000256" key="2">
    <source>
        <dbReference type="SAM" id="Phobius"/>
    </source>
</evidence>
<protein>
    <submittedName>
        <fullName evidence="3">Uncharacterized protein</fullName>
    </submittedName>
</protein>
<dbReference type="AlphaFoldDB" id="A0AAW1XJS7"/>
<keyword evidence="1" id="KW-0407">Ion channel</keyword>
<evidence type="ECO:0000256" key="1">
    <source>
        <dbReference type="ARBA" id="ARBA00023303"/>
    </source>
</evidence>
<keyword evidence="2" id="KW-0812">Transmembrane</keyword>
<keyword evidence="1" id="KW-0813">Transport</keyword>
<reference evidence="3 4" key="1">
    <citation type="journal article" date="2023" name="G3 (Bethesda)">
        <title>A chromosome-length genome assembly and annotation of blackberry (Rubus argutus, cv. 'Hillquist').</title>
        <authorList>
            <person name="Bruna T."/>
            <person name="Aryal R."/>
            <person name="Dudchenko O."/>
            <person name="Sargent D.J."/>
            <person name="Mead D."/>
            <person name="Buti M."/>
            <person name="Cavallini A."/>
            <person name="Hytonen T."/>
            <person name="Andres J."/>
            <person name="Pham M."/>
            <person name="Weisz D."/>
            <person name="Mascagni F."/>
            <person name="Usai G."/>
            <person name="Natali L."/>
            <person name="Bassil N."/>
            <person name="Fernandez G.E."/>
            <person name="Lomsadze A."/>
            <person name="Armour M."/>
            <person name="Olukolu B."/>
            <person name="Poorten T."/>
            <person name="Britton C."/>
            <person name="Davik J."/>
            <person name="Ashrafi H."/>
            <person name="Aiden E.L."/>
            <person name="Borodovsky M."/>
            <person name="Worthington M."/>
        </authorList>
    </citation>
    <scope>NUCLEOTIDE SEQUENCE [LARGE SCALE GENOMIC DNA]</scope>
    <source>
        <strain evidence="3">PI 553951</strain>
    </source>
</reference>
<sequence>MDRTVRDTALVLRSLTDLAFALHIETLIHDQIDVRQVLVNLPENHVDPCIRRRRNWLSIDIIIGFVGILPIPQVAITTALFRMRGYENLDKTMIGNMIFILQICARGYQLYYFQRKLALGILTSGPISFWTKYIYTFWWAIKNLSNFGTSLETST</sequence>
<keyword evidence="2" id="KW-0472">Membrane</keyword>
<feature type="transmembrane region" description="Helical" evidence="2">
    <location>
        <begin position="118"/>
        <end position="141"/>
    </location>
</feature>